<dbReference type="NCBIfam" id="NF003842">
    <property type="entry name" value="PRK05421.1-4"/>
    <property type="match status" value="1"/>
</dbReference>
<keyword evidence="1" id="KW-0732">Signal</keyword>
<sequence length="282" mass="32469">MKKHVLSALALVLFFNVDVKAQQELVSDYFKKVPLEEAHVFGGETSLSSFNPKSIKVLVWNIKKTQEPAWQTEFLSFGRGRELFLLQEVYPNELFKNTLGVLSKFRWDMGISFRYVLMNDLPTGTMIGSKVEPIEVIIKHTPDLEPMTETPKAMTLARYPLTDRKDDFLVINIHGINFTDFYSFQRQINQAKEEIENHEGPVLIAGDFNTRNRERTEYMYKVMKALKMEEVSFKNANQRMVAKFSTYYLDYAFVRGLKVTNAEVLGGAKGSDHKPMTLDLSL</sequence>
<dbReference type="Proteomes" id="UP001324634">
    <property type="component" value="Chromosome"/>
</dbReference>
<dbReference type="InterPro" id="IPR036691">
    <property type="entry name" value="Endo/exonu/phosph_ase_sf"/>
</dbReference>
<dbReference type="NCBIfam" id="NF003840">
    <property type="entry name" value="PRK05421.1-2"/>
    <property type="match status" value="1"/>
</dbReference>
<accession>A0AAX4HUH7</accession>
<proteinExistence type="predicted"/>
<feature type="signal peptide" evidence="1">
    <location>
        <begin position="1"/>
        <end position="21"/>
    </location>
</feature>
<gene>
    <name evidence="3" type="ORF">SOO65_08260</name>
</gene>
<evidence type="ECO:0000256" key="1">
    <source>
        <dbReference type="SAM" id="SignalP"/>
    </source>
</evidence>
<evidence type="ECO:0000313" key="4">
    <source>
        <dbReference type="Proteomes" id="UP001324634"/>
    </source>
</evidence>
<dbReference type="SUPFAM" id="SSF56219">
    <property type="entry name" value="DNase I-like"/>
    <property type="match status" value="1"/>
</dbReference>
<reference evidence="3 4" key="1">
    <citation type="submission" date="2023-11" db="EMBL/GenBank/DDBJ databases">
        <title>Peredibacter starrii A3.12.</title>
        <authorList>
            <person name="Mitchell R.J."/>
        </authorList>
    </citation>
    <scope>NUCLEOTIDE SEQUENCE [LARGE SCALE GENOMIC DNA]</scope>
    <source>
        <strain evidence="3 4">A3.12</strain>
    </source>
</reference>
<organism evidence="3 4">
    <name type="scientific">Peredibacter starrii</name>
    <dbReference type="NCBI Taxonomy" id="28202"/>
    <lineage>
        <taxon>Bacteria</taxon>
        <taxon>Pseudomonadati</taxon>
        <taxon>Bdellovibrionota</taxon>
        <taxon>Bacteriovoracia</taxon>
        <taxon>Bacteriovoracales</taxon>
        <taxon>Bacteriovoracaceae</taxon>
        <taxon>Peredibacter</taxon>
    </lineage>
</organism>
<feature type="domain" description="Endonuclease/exonuclease/phosphatase" evidence="2">
    <location>
        <begin position="60"/>
        <end position="273"/>
    </location>
</feature>
<dbReference type="Pfam" id="PF03372">
    <property type="entry name" value="Exo_endo_phos"/>
    <property type="match status" value="1"/>
</dbReference>
<dbReference type="Gene3D" id="3.60.10.10">
    <property type="entry name" value="Endonuclease/exonuclease/phosphatase"/>
    <property type="match status" value="1"/>
</dbReference>
<evidence type="ECO:0000313" key="3">
    <source>
        <dbReference type="EMBL" id="WPU66738.1"/>
    </source>
</evidence>
<dbReference type="GO" id="GO:0004519">
    <property type="term" value="F:endonuclease activity"/>
    <property type="evidence" value="ECO:0007669"/>
    <property type="project" value="UniProtKB-KW"/>
</dbReference>
<evidence type="ECO:0000259" key="2">
    <source>
        <dbReference type="Pfam" id="PF03372"/>
    </source>
</evidence>
<dbReference type="AlphaFoldDB" id="A0AAX4HUH7"/>
<dbReference type="RefSeq" id="WP_321399245.1">
    <property type="nucleotide sequence ID" value="NZ_CP139487.1"/>
</dbReference>
<dbReference type="KEGG" id="psti:SOO65_08260"/>
<keyword evidence="4" id="KW-1185">Reference proteome</keyword>
<protein>
    <submittedName>
        <fullName evidence="3">Endonuclease/exonuclease/phosphatase family protein</fullName>
    </submittedName>
</protein>
<keyword evidence="3" id="KW-0540">Nuclease</keyword>
<name>A0AAX4HUH7_9BACT</name>
<feature type="chain" id="PRO_5043937683" evidence="1">
    <location>
        <begin position="22"/>
        <end position="282"/>
    </location>
</feature>
<dbReference type="EMBL" id="CP139487">
    <property type="protein sequence ID" value="WPU66738.1"/>
    <property type="molecule type" value="Genomic_DNA"/>
</dbReference>
<keyword evidence="3" id="KW-0378">Hydrolase</keyword>
<keyword evidence="3" id="KW-0255">Endonuclease</keyword>
<dbReference type="InterPro" id="IPR005135">
    <property type="entry name" value="Endo/exonuclease/phosphatase"/>
</dbReference>